<organism evidence="4 5">
    <name type="scientific">Yersinia pseudotuberculosis</name>
    <dbReference type="NCBI Taxonomy" id="633"/>
    <lineage>
        <taxon>Bacteria</taxon>
        <taxon>Pseudomonadati</taxon>
        <taxon>Pseudomonadota</taxon>
        <taxon>Gammaproteobacteria</taxon>
        <taxon>Enterobacterales</taxon>
        <taxon>Yersiniaceae</taxon>
        <taxon>Yersinia</taxon>
    </lineage>
</organism>
<dbReference type="InterPro" id="IPR002514">
    <property type="entry name" value="Transposase_8"/>
</dbReference>
<sequence length="366" mass="43101">MKKTRYTEEQIAFALKQAETGTRVEEVCRKMGISEATFYNWKKKFGGMGVTELRRLRQLEDENQRLKRLVADLSLDKEMLQDVIRKKFLRPLQKRDAVEYLLAAYRIGVRRGCRLMMQSRTVYNYRSHRDDRAITQRIREIAETRIRYGCPRIHILLRREGWLVNHKKTHRIYCLEGLNLRSKRPRRHVTARHRHARPEVTALDQCWSMDFVADNLFNGRRVRALTIVDNFSRECLAIEVGQGLRGDDVVAVMDRLKHSLGRIPQRLQTDNGSEFISKSMDRWAYENRVTMDCSRPGKPTDNAFIESFNGSLRDECLNVHGFLSLEDAQEKIEQWRQEYNHFRPHSSLNNLTPAEFARSHQKGPDL</sequence>
<accession>A0ABM7ABQ6</accession>
<dbReference type="Pfam" id="PF01527">
    <property type="entry name" value="HTH_Tnp_1"/>
    <property type="match status" value="1"/>
</dbReference>
<comment type="similarity">
    <text evidence="1">Belongs to the transposase 8 family.</text>
</comment>
<dbReference type="PROSITE" id="PS50994">
    <property type="entry name" value="INTEGRASE"/>
    <property type="match status" value="1"/>
</dbReference>
<dbReference type="SUPFAM" id="SSF53098">
    <property type="entry name" value="Ribonuclease H-like"/>
    <property type="match status" value="1"/>
</dbReference>
<keyword evidence="2" id="KW-0175">Coiled coil</keyword>
<reference evidence="4" key="1">
    <citation type="submission" date="2018-11" db="EMBL/GenBank/DDBJ databases">
        <title>FDA dAtabase for Regulatory Grade micrObial Sequences (FDA-ARGOS): Supporting development and validation of Infectious Disease Dx tests.</title>
        <authorList>
            <person name="Bliska J."/>
            <person name="Cleland M.-M."/>
            <person name="Tallon L."/>
            <person name="Sadzewicz L."/>
            <person name="Zhao X."/>
            <person name="Vavikolanu K."/>
            <person name="Mehta A."/>
            <person name="Aluvathingal J."/>
            <person name="Nadendla S."/>
            <person name="Yan Y."/>
            <person name="Sichtig H."/>
        </authorList>
    </citation>
    <scope>NUCLEOTIDE SEQUENCE [LARGE SCALE GENOMIC DNA]</scope>
    <source>
        <strain evidence="4">FDAARGOS_581</strain>
        <plasmid evidence="4">unnamed</plasmid>
    </source>
</reference>
<dbReference type="SUPFAM" id="SSF46689">
    <property type="entry name" value="Homeodomain-like"/>
    <property type="match status" value="1"/>
</dbReference>
<keyword evidence="5" id="KW-1185">Reference proteome</keyword>
<dbReference type="PANTHER" id="PTHR47515:SF1">
    <property type="entry name" value="BLR2054 PROTEIN"/>
    <property type="match status" value="1"/>
</dbReference>
<evidence type="ECO:0000256" key="1">
    <source>
        <dbReference type="ARBA" id="ARBA00009964"/>
    </source>
</evidence>
<dbReference type="Gene3D" id="3.30.420.10">
    <property type="entry name" value="Ribonuclease H-like superfamily/Ribonuclease H"/>
    <property type="match status" value="1"/>
</dbReference>
<dbReference type="Pfam" id="PF13276">
    <property type="entry name" value="HTH_21"/>
    <property type="match status" value="1"/>
</dbReference>
<dbReference type="PANTHER" id="PTHR47515">
    <property type="entry name" value="LOW CALCIUM RESPONSE LOCUS PROTEIN T"/>
    <property type="match status" value="1"/>
</dbReference>
<name>A0ABM7ABQ6_YERPU</name>
<dbReference type="InterPro" id="IPR012337">
    <property type="entry name" value="RNaseH-like_sf"/>
</dbReference>
<dbReference type="InterPro" id="IPR025948">
    <property type="entry name" value="HTH-like_dom"/>
</dbReference>
<dbReference type="Proteomes" id="UP000268669">
    <property type="component" value="Plasmid unnamed"/>
</dbReference>
<dbReference type="InterPro" id="IPR009057">
    <property type="entry name" value="Homeodomain-like_sf"/>
</dbReference>
<dbReference type="Pfam" id="PF13683">
    <property type="entry name" value="rve_3"/>
    <property type="match status" value="1"/>
</dbReference>
<evidence type="ECO:0000259" key="3">
    <source>
        <dbReference type="PROSITE" id="PS50994"/>
    </source>
</evidence>
<keyword evidence="4" id="KW-0614">Plasmid</keyword>
<geneLocation type="plasmid" evidence="4 5">
    <name>unnamed</name>
</geneLocation>
<dbReference type="InterPro" id="IPR001584">
    <property type="entry name" value="Integrase_cat-core"/>
</dbReference>
<evidence type="ECO:0000313" key="5">
    <source>
        <dbReference type="Proteomes" id="UP000268669"/>
    </source>
</evidence>
<dbReference type="InterPro" id="IPR036397">
    <property type="entry name" value="RNaseH_sf"/>
</dbReference>
<evidence type="ECO:0000313" key="4">
    <source>
        <dbReference type="EMBL" id="AYW89946.1"/>
    </source>
</evidence>
<protein>
    <submittedName>
        <fullName evidence="4">IS3 family transposase</fullName>
    </submittedName>
</protein>
<dbReference type="InterPro" id="IPR048020">
    <property type="entry name" value="Transpos_IS3"/>
</dbReference>
<feature type="coiled-coil region" evidence="2">
    <location>
        <begin position="56"/>
        <end position="83"/>
    </location>
</feature>
<dbReference type="NCBIfam" id="NF033516">
    <property type="entry name" value="transpos_IS3"/>
    <property type="match status" value="1"/>
</dbReference>
<dbReference type="RefSeq" id="WP_123772487.1">
    <property type="nucleotide sequence ID" value="NZ_CP033708.1"/>
</dbReference>
<gene>
    <name evidence="4" type="ORF">EGX47_00450</name>
</gene>
<feature type="domain" description="Integrase catalytic" evidence="3">
    <location>
        <begin position="194"/>
        <end position="361"/>
    </location>
</feature>
<proteinExistence type="inferred from homology"/>
<evidence type="ECO:0000256" key="2">
    <source>
        <dbReference type="SAM" id="Coils"/>
    </source>
</evidence>
<dbReference type="EMBL" id="CP033712">
    <property type="protein sequence ID" value="AYW89946.1"/>
    <property type="molecule type" value="Genomic_DNA"/>
</dbReference>